<name>A0A1I7RH59_BURXY</name>
<evidence type="ECO:0000313" key="7">
    <source>
        <dbReference type="WBParaSite" id="BXY_0003600.1"/>
    </source>
</evidence>
<evidence type="ECO:0000313" key="6">
    <source>
        <dbReference type="Proteomes" id="UP000659654"/>
    </source>
</evidence>
<evidence type="ECO:0000313" key="5">
    <source>
        <dbReference type="Proteomes" id="UP000095284"/>
    </source>
</evidence>
<evidence type="ECO:0000313" key="3">
    <source>
        <dbReference type="EMBL" id="CAD5226556.1"/>
    </source>
</evidence>
<evidence type="ECO:0000256" key="1">
    <source>
        <dbReference type="SAM" id="SignalP"/>
    </source>
</evidence>
<dbReference type="Proteomes" id="UP000095284">
    <property type="component" value="Unplaced"/>
</dbReference>
<dbReference type="EMBL" id="CAJFCV020000004">
    <property type="protein sequence ID" value="CAG9115965.1"/>
    <property type="molecule type" value="Genomic_DNA"/>
</dbReference>
<dbReference type="PANTHER" id="PTHR34493:SF5">
    <property type="entry name" value="WSC DOMAIN-CONTAINING PROTEIN"/>
    <property type="match status" value="1"/>
</dbReference>
<dbReference type="InterPro" id="IPR056710">
    <property type="entry name" value="DUF7808"/>
</dbReference>
<dbReference type="OrthoDB" id="5849460at2759"/>
<dbReference type="AlphaFoldDB" id="A0A1I7RH59"/>
<feature type="domain" description="DUF7808" evidence="2">
    <location>
        <begin position="24"/>
        <end position="131"/>
    </location>
</feature>
<feature type="signal peptide" evidence="1">
    <location>
        <begin position="1"/>
        <end position="18"/>
    </location>
</feature>
<keyword evidence="1" id="KW-0732">Signal</keyword>
<proteinExistence type="predicted"/>
<accession>A0A1I7RH59</accession>
<dbReference type="WBParaSite" id="BXY_0003600.1">
    <property type="protein sequence ID" value="BXY_0003600.1"/>
    <property type="gene ID" value="BXY_0003600"/>
</dbReference>
<organism evidence="5 7">
    <name type="scientific">Bursaphelenchus xylophilus</name>
    <name type="common">Pinewood nematode worm</name>
    <name type="synonym">Aphelenchoides xylophilus</name>
    <dbReference type="NCBI Taxonomy" id="6326"/>
    <lineage>
        <taxon>Eukaryota</taxon>
        <taxon>Metazoa</taxon>
        <taxon>Ecdysozoa</taxon>
        <taxon>Nematoda</taxon>
        <taxon>Chromadorea</taxon>
        <taxon>Rhabditida</taxon>
        <taxon>Tylenchina</taxon>
        <taxon>Tylenchomorpha</taxon>
        <taxon>Aphelenchoidea</taxon>
        <taxon>Aphelenchoididae</taxon>
        <taxon>Bursaphelenchus</taxon>
    </lineage>
</organism>
<dbReference type="EMBL" id="CAJFDI010000004">
    <property type="protein sequence ID" value="CAD5226556.1"/>
    <property type="molecule type" value="Genomic_DNA"/>
</dbReference>
<evidence type="ECO:0000259" key="2">
    <source>
        <dbReference type="Pfam" id="PF25096"/>
    </source>
</evidence>
<gene>
    <name evidence="3" type="ORF">BXYJ_LOCUS9109</name>
</gene>
<protein>
    <submittedName>
        <fullName evidence="3">(pine wood nematode) hypothetical protein</fullName>
    </submittedName>
</protein>
<reference evidence="4" key="2">
    <citation type="submission" date="2020-08" db="EMBL/GenBank/DDBJ databases">
        <authorList>
            <person name="Kikuchi T."/>
        </authorList>
    </citation>
    <scope>NUCLEOTIDE SEQUENCE</scope>
    <source>
        <strain evidence="3">Ka4C1</strain>
    </source>
</reference>
<dbReference type="Proteomes" id="UP000659654">
    <property type="component" value="Unassembled WGS sequence"/>
</dbReference>
<evidence type="ECO:0000313" key="4">
    <source>
        <dbReference type="EMBL" id="CAG9115965.1"/>
    </source>
</evidence>
<reference evidence="7" key="1">
    <citation type="submission" date="2016-11" db="UniProtKB">
        <authorList>
            <consortium name="WormBaseParasite"/>
        </authorList>
    </citation>
    <scope>IDENTIFICATION</scope>
</reference>
<feature type="chain" id="PRO_5036021790" evidence="1">
    <location>
        <begin position="19"/>
        <end position="151"/>
    </location>
</feature>
<sequence length="151" mass="17451">MRILLLSFLSVSLHYSLGLDKGLRIYTCLQKDVEEPTECNLFFMTENDEHVTITDNGCFVERSSNGQLRNYCPLQCQTSEVVDIIQQQPEQTKDVCILGESMGIVKRRRDWFFWRTLECALVESQFEIRCGEIMTNEPFNVIDPEIEGSGQ</sequence>
<dbReference type="PANTHER" id="PTHR34493">
    <property type="entry name" value="PROTEIN CBG13422-RELATED"/>
    <property type="match status" value="1"/>
</dbReference>
<dbReference type="Proteomes" id="UP000582659">
    <property type="component" value="Unassembled WGS sequence"/>
</dbReference>
<keyword evidence="6" id="KW-1185">Reference proteome</keyword>
<dbReference type="Pfam" id="PF25096">
    <property type="entry name" value="DUF7808"/>
    <property type="match status" value="1"/>
</dbReference>